<reference evidence="1" key="1">
    <citation type="journal article" date="2018" name="Genome Biol.">
        <title>SKESA: strategic k-mer extension for scrupulous assemblies.</title>
        <authorList>
            <person name="Souvorov A."/>
            <person name="Agarwala R."/>
            <person name="Lipman D.J."/>
        </authorList>
    </citation>
    <scope>NUCLEOTIDE SEQUENCE</scope>
    <source>
        <strain evidence="1">MA.NL_A4</strain>
    </source>
</reference>
<evidence type="ECO:0000313" key="1">
    <source>
        <dbReference type="EMBL" id="HAF2801696.1"/>
    </source>
</evidence>
<protein>
    <submittedName>
        <fullName evidence="1">Uncharacterized protein</fullName>
    </submittedName>
</protein>
<dbReference type="RefSeq" id="WP_154673388.1">
    <property type="nucleotide sequence ID" value="NZ_JAILUG010000021.1"/>
</dbReference>
<dbReference type="AlphaFoldDB" id="A0A744YFY1"/>
<accession>A0A744YFY1</accession>
<sequence>MKNKKFWSTFLFVCVCGFFVALAGGVEWGTENCGVMVGDTLLLAGMLAFIRS</sequence>
<gene>
    <name evidence="1" type="ORF">G8K60_004343</name>
</gene>
<organism evidence="1">
    <name type="scientific">Salmonella enterica</name>
    <name type="common">Salmonella choleraesuis</name>
    <dbReference type="NCBI Taxonomy" id="28901"/>
    <lineage>
        <taxon>Bacteria</taxon>
        <taxon>Pseudomonadati</taxon>
        <taxon>Pseudomonadota</taxon>
        <taxon>Gammaproteobacteria</taxon>
        <taxon>Enterobacterales</taxon>
        <taxon>Enterobacteriaceae</taxon>
        <taxon>Salmonella</taxon>
    </lineage>
</organism>
<comment type="caution">
    <text evidence="1">The sequence shown here is derived from an EMBL/GenBank/DDBJ whole genome shotgun (WGS) entry which is preliminary data.</text>
</comment>
<name>A0A744YFY1_SALER</name>
<proteinExistence type="predicted"/>
<reference evidence="1" key="2">
    <citation type="submission" date="2020-02" db="EMBL/GenBank/DDBJ databases">
        <authorList>
            <consortium name="NCBI Pathogen Detection Project"/>
        </authorList>
    </citation>
    <scope>NUCLEOTIDE SEQUENCE</scope>
    <source>
        <strain evidence="1">MA.NL_A4</strain>
    </source>
</reference>
<dbReference type="EMBL" id="DAAUFE010000017">
    <property type="protein sequence ID" value="HAF2801696.1"/>
    <property type="molecule type" value="Genomic_DNA"/>
</dbReference>